<dbReference type="Proteomes" id="UP000266841">
    <property type="component" value="Unassembled WGS sequence"/>
</dbReference>
<evidence type="ECO:0000313" key="2">
    <source>
        <dbReference type="EMBL" id="EJK44375.1"/>
    </source>
</evidence>
<feature type="compositionally biased region" description="Polar residues" evidence="1">
    <location>
        <begin position="134"/>
        <end position="146"/>
    </location>
</feature>
<keyword evidence="3" id="KW-1185">Reference proteome</keyword>
<sequence length="1002" mass="112475">SPNAEDTIKEEHPQFPSCKRVAQRIYRYETWEQLWAEFKKTNKGIADLIGNPNYPDEPPTLFRSSAPWNMVKGRDSSCLCTNCETTNCALRGKKQALGAMELLLETCVVAPPADDDDDSETSASEFEFSDVGDNETSASESESSVDGDSKTSASESESSDDGDSDGMAVEADEEEADDELTGMLGSVTDWLQGGDDEMKSRHDSSSSDDGENPAETSDSNSTEGDEMKSSDDDSADDNNTNSKSNEELDAEAVPKLLRVRDLLETTNKYDTCVACLPCIGKGGKLEDAKMSCVNGECPKCGMDKIWSKGLRRRLVKREWDAGKKEWVDKLNKDSKLATDVWAKKVQWRDYVTKARPTKVDKSSRKSSADKDSEYDPNAKAARNIVLQTFEGTVIDFLDHIEKQITSHIAHRNLVCTEHRSKKDYDHNSRPWTVHRDQDFAENGSIENFDKLQSEHWQKSQYTLFMAINSFLLVDEWNKTEGSLDEGNEVTVDGELYIKDPGDVHYRPEVNLNSFWACVKSHVRDDIYCVVDEEGIEHEVERRRLRLRKRHTICVAHVSDDMKHDRFAMKTFSIKELEDVESYMRENFPNDIPAGNITHLHLHSDNAATHFKSTGAMESFTSFTTSRGGTLKCKYIWSFGAPGHGKGFFDGMGGVFKNMIHGLIKKTKTSTGGIEGTASGYIESPQDVFDALEYRFSGEQLEARRKKGGKGKKNQVDKYMFLQHIIEADGEIRRPEETFTSLENISSCYQFSVSNEGLVHSRERSCWCIHCTAAMINGSVEWNLSHNVRRCTSRSVGESRGSNAYEFTKRQCAKVTGPSATKTLAARRQSRNDMAKGLGMGDWLVFKSTDDPKQPFWLGRAVSKSDWGGQCIKHNNSNGSKVIEGAMVSKNGYAINVQWYTVKEDGGLEYVIEGGDNAQPFVCSNHSLLLTGINESVNQVTGSRVRVTRRRTVRSNQLEGFDYGMRSNLQTSEEDFFSREYGNIWTLDKLVRDRAMVLVDQVS</sequence>
<feature type="compositionally biased region" description="Acidic residues" evidence="1">
    <location>
        <begin position="157"/>
        <end position="180"/>
    </location>
</feature>
<feature type="region of interest" description="Disordered" evidence="1">
    <location>
        <begin position="356"/>
        <end position="375"/>
    </location>
</feature>
<feature type="region of interest" description="Disordered" evidence="1">
    <location>
        <begin position="111"/>
        <end position="249"/>
    </location>
</feature>
<protein>
    <submittedName>
        <fullName evidence="2">Uncharacterized protein</fullName>
    </submittedName>
</protein>
<gene>
    <name evidence="2" type="ORF">THAOC_37087</name>
</gene>
<dbReference type="AlphaFoldDB" id="K0QZ76"/>
<feature type="non-terminal residue" evidence="2">
    <location>
        <position position="1"/>
    </location>
</feature>
<evidence type="ECO:0000256" key="1">
    <source>
        <dbReference type="SAM" id="MobiDB-lite"/>
    </source>
</evidence>
<accession>K0QZ76</accession>
<comment type="caution">
    <text evidence="2">The sequence shown here is derived from an EMBL/GenBank/DDBJ whole genome shotgun (WGS) entry which is preliminary data.</text>
</comment>
<proteinExistence type="predicted"/>
<name>K0QZ76_THAOC</name>
<reference evidence="2 3" key="1">
    <citation type="journal article" date="2012" name="Genome Biol.">
        <title>Genome and low-iron response of an oceanic diatom adapted to chronic iron limitation.</title>
        <authorList>
            <person name="Lommer M."/>
            <person name="Specht M."/>
            <person name="Roy A.S."/>
            <person name="Kraemer L."/>
            <person name="Andreson R."/>
            <person name="Gutowska M.A."/>
            <person name="Wolf J."/>
            <person name="Bergner S.V."/>
            <person name="Schilhabel M.B."/>
            <person name="Klostermeier U.C."/>
            <person name="Beiko R.G."/>
            <person name="Rosenstiel P."/>
            <person name="Hippler M."/>
            <person name="Laroche J."/>
        </authorList>
    </citation>
    <scope>NUCLEOTIDE SEQUENCE [LARGE SCALE GENOMIC DNA]</scope>
    <source>
        <strain evidence="2 3">CCMP1005</strain>
    </source>
</reference>
<dbReference type="EMBL" id="AGNL01049773">
    <property type="protein sequence ID" value="EJK44375.1"/>
    <property type="molecule type" value="Genomic_DNA"/>
</dbReference>
<evidence type="ECO:0000313" key="3">
    <source>
        <dbReference type="Proteomes" id="UP000266841"/>
    </source>
</evidence>
<organism evidence="2 3">
    <name type="scientific">Thalassiosira oceanica</name>
    <name type="common">Marine diatom</name>
    <dbReference type="NCBI Taxonomy" id="159749"/>
    <lineage>
        <taxon>Eukaryota</taxon>
        <taxon>Sar</taxon>
        <taxon>Stramenopiles</taxon>
        <taxon>Ochrophyta</taxon>
        <taxon>Bacillariophyta</taxon>
        <taxon>Coscinodiscophyceae</taxon>
        <taxon>Thalassiosirophycidae</taxon>
        <taxon>Thalassiosirales</taxon>
        <taxon>Thalassiosiraceae</taxon>
        <taxon>Thalassiosira</taxon>
    </lineage>
</organism>
<feature type="compositionally biased region" description="Basic and acidic residues" evidence="1">
    <location>
        <begin position="196"/>
        <end position="205"/>
    </location>
</feature>
<feature type="compositionally biased region" description="Basic and acidic residues" evidence="1">
    <location>
        <begin position="356"/>
        <end position="373"/>
    </location>
</feature>